<evidence type="ECO:0000259" key="3">
    <source>
        <dbReference type="Pfam" id="PF25013"/>
    </source>
</evidence>
<dbReference type="PANTHER" id="PTHR12904">
    <property type="match status" value="1"/>
</dbReference>
<dbReference type="InterPro" id="IPR011989">
    <property type="entry name" value="ARM-like"/>
</dbReference>
<name>A0AAF3EAY2_9BILA</name>
<keyword evidence="4" id="KW-1185">Reference proteome</keyword>
<dbReference type="InterPro" id="IPR056845">
    <property type="entry name" value="LRR_Zer-1"/>
</dbReference>
<dbReference type="Proteomes" id="UP000887575">
    <property type="component" value="Unassembled WGS sequence"/>
</dbReference>
<feature type="domain" description="Zer-1-like leucine-rich repeats region" evidence="3">
    <location>
        <begin position="271"/>
        <end position="405"/>
    </location>
</feature>
<dbReference type="PANTHER" id="PTHR12904:SF23">
    <property type="entry name" value="PROTEIN ZER-1 HOMOLOG"/>
    <property type="match status" value="1"/>
</dbReference>
<dbReference type="InterPro" id="IPR016024">
    <property type="entry name" value="ARM-type_fold"/>
</dbReference>
<organism evidence="4 5">
    <name type="scientific">Mesorhabditis belari</name>
    <dbReference type="NCBI Taxonomy" id="2138241"/>
    <lineage>
        <taxon>Eukaryota</taxon>
        <taxon>Metazoa</taxon>
        <taxon>Ecdysozoa</taxon>
        <taxon>Nematoda</taxon>
        <taxon>Chromadorea</taxon>
        <taxon>Rhabditida</taxon>
        <taxon>Rhabditina</taxon>
        <taxon>Rhabditomorpha</taxon>
        <taxon>Rhabditoidea</taxon>
        <taxon>Rhabditidae</taxon>
        <taxon>Mesorhabditinae</taxon>
        <taxon>Mesorhabditis</taxon>
    </lineage>
</organism>
<evidence type="ECO:0000259" key="2">
    <source>
        <dbReference type="Pfam" id="PF22964"/>
    </source>
</evidence>
<dbReference type="Pfam" id="PF22964">
    <property type="entry name" value="ZER1-like_2nd"/>
    <property type="match status" value="1"/>
</dbReference>
<evidence type="ECO:0000313" key="5">
    <source>
        <dbReference type="WBParaSite" id="MBELARI_LOCUS11091"/>
    </source>
</evidence>
<dbReference type="Pfam" id="PF25013">
    <property type="entry name" value="LRR_Zer-1"/>
    <property type="match status" value="1"/>
</dbReference>
<dbReference type="InterPro" id="IPR055142">
    <property type="entry name" value="ZER1-like_C"/>
</dbReference>
<keyword evidence="1" id="KW-0833">Ubl conjugation pathway</keyword>
<dbReference type="WBParaSite" id="MBELARI_LOCUS11091">
    <property type="protein sequence ID" value="MBELARI_LOCUS11091"/>
    <property type="gene ID" value="MBELARI_LOCUS11091"/>
</dbReference>
<evidence type="ECO:0000313" key="4">
    <source>
        <dbReference type="Proteomes" id="UP000887575"/>
    </source>
</evidence>
<protein>
    <submittedName>
        <fullName evidence="5">Uncharacterized protein</fullName>
    </submittedName>
</protein>
<dbReference type="FunFam" id="1.25.10.10:FF:000638">
    <property type="entry name" value="Zyg eleven-related protein 1"/>
    <property type="match status" value="1"/>
</dbReference>
<sequence length="853" mass="96235">MGAEDVPLRAPELSDLSAMVVLRDWNDPSCSRDLETPIPLVASHALLKQLRSQWNACKTEESPSRGDVCKALRYWCDGVKMPLTTMDLTGARIDDHLLVDLLAAQKNTLLRLDLSEVEGINGEANALLEERDVQLNCLDTLRLGSVELLAPAQPKRKLGTAGIDGRTVPMLGEEALSEHIERRGPLLRPTPNHPYDQDISWYYAAPPPWPSNDEGLVMAMPSSSMTIELNEDPSPPRPLTSKCPNIKALYLPKTKRSVEDEDILVNELLQQALQPLKKLTLLDLSYWQRVEDLRCIYPHALTTLILYDVPDLYRALDTIISMNELRYLDLSQSLRDTGSYPQPVTALTKMVQNLPKLTHLDISGTNLAAQPSPFDRAPGTGTIRSDIAGLVFLKRPLEFLGLFNCDNASHVAEIPAKTISGDANEAQVITALRMYIDRSGLLQAVLNESYQLYRFGNTNPVTRHTEALHLVLEAMRRHLNDSTLQIAGSASLFYIIRRVNMNRDTKKSVVSALLSGMETHMEEQVMVRNCCLSLCQFEIPQEILFDYSRLALLLVKVLQHHNSDNLTQRIVVFLLNSMACHVEGDQKVQVGSLGAIEMILNQIRRKLQSNLCDDVMEVGWSFLWNITDETPVNCEKFLSASGLELFHKCYESFRGERELVRNMMGLIGNIAEVDSLRVQLMKDEYIKIFWDLLDLIEDSIEISYNSAGVLAHIVSDGDEAWSGVSISRQDVMEHIVRATEMWKLDTRRFINYRSFRPILRLLPQWHAFASQHWAAWALANLTTTDPNKYCQFVVNEGGMELLDALVYDERTTFGIRDLVEVVLRNIKNWKMQPLASAVETPNGESGDDLMETD</sequence>
<feature type="domain" description="Protein zer-1 homolog-like C-terminal" evidence="2">
    <location>
        <begin position="474"/>
        <end position="827"/>
    </location>
</feature>
<reference evidence="5" key="1">
    <citation type="submission" date="2024-02" db="UniProtKB">
        <authorList>
            <consortium name="WormBaseParasite"/>
        </authorList>
    </citation>
    <scope>IDENTIFICATION</scope>
</reference>
<evidence type="ECO:0000256" key="1">
    <source>
        <dbReference type="ARBA" id="ARBA00022786"/>
    </source>
</evidence>
<dbReference type="SUPFAM" id="SSF48371">
    <property type="entry name" value="ARM repeat"/>
    <property type="match status" value="1"/>
</dbReference>
<dbReference type="SUPFAM" id="SSF52047">
    <property type="entry name" value="RNI-like"/>
    <property type="match status" value="1"/>
</dbReference>
<dbReference type="Gene3D" id="3.80.10.10">
    <property type="entry name" value="Ribonuclease Inhibitor"/>
    <property type="match status" value="1"/>
</dbReference>
<dbReference type="AlphaFoldDB" id="A0AAF3EAY2"/>
<proteinExistence type="predicted"/>
<dbReference type="GO" id="GO:0031462">
    <property type="term" value="C:Cul2-RING ubiquitin ligase complex"/>
    <property type="evidence" value="ECO:0007669"/>
    <property type="project" value="TreeGrafter"/>
</dbReference>
<dbReference type="InterPro" id="IPR032675">
    <property type="entry name" value="LRR_dom_sf"/>
</dbReference>
<dbReference type="Gene3D" id="1.25.10.10">
    <property type="entry name" value="Leucine-rich Repeat Variant"/>
    <property type="match status" value="1"/>
</dbReference>
<accession>A0AAF3EAY2</accession>
<dbReference type="InterPro" id="IPR051341">
    <property type="entry name" value="Zyg-11_UBL_adapter"/>
</dbReference>